<feature type="domain" description="ABC transporter" evidence="6">
    <location>
        <begin position="2"/>
        <end position="226"/>
    </location>
</feature>
<keyword evidence="8" id="KW-1185">Reference proteome</keyword>
<evidence type="ECO:0000313" key="8">
    <source>
        <dbReference type="Proteomes" id="UP001174909"/>
    </source>
</evidence>
<dbReference type="Pfam" id="PF08402">
    <property type="entry name" value="TOBE_2"/>
    <property type="match status" value="1"/>
</dbReference>
<dbReference type="SMART" id="SM00382">
    <property type="entry name" value="AAA"/>
    <property type="match status" value="1"/>
</dbReference>
<evidence type="ECO:0000313" key="7">
    <source>
        <dbReference type="EMBL" id="CAI8043833.1"/>
    </source>
</evidence>
<gene>
    <name evidence="7" type="ORF">GBAR_LOCUS24324</name>
</gene>
<dbReference type="InterPro" id="IPR003593">
    <property type="entry name" value="AAA+_ATPase"/>
</dbReference>
<dbReference type="Pfam" id="PF00005">
    <property type="entry name" value="ABC_tran"/>
    <property type="match status" value="1"/>
</dbReference>
<dbReference type="FunFam" id="3.40.50.300:FF:000425">
    <property type="entry name" value="Probable ABC transporter, ATP-binding subunit"/>
    <property type="match status" value="1"/>
</dbReference>
<evidence type="ECO:0000256" key="5">
    <source>
        <dbReference type="SAM" id="MobiDB-lite"/>
    </source>
</evidence>
<dbReference type="SUPFAM" id="SSF50331">
    <property type="entry name" value="MOP-like"/>
    <property type="match status" value="1"/>
</dbReference>
<dbReference type="InterPro" id="IPR017871">
    <property type="entry name" value="ABC_transporter-like_CS"/>
</dbReference>
<proteinExistence type="predicted"/>
<comment type="caution">
    <text evidence="7">The sequence shown here is derived from an EMBL/GenBank/DDBJ whole genome shotgun (WGS) entry which is preliminary data.</text>
</comment>
<dbReference type="GO" id="GO:0022857">
    <property type="term" value="F:transmembrane transporter activity"/>
    <property type="evidence" value="ECO:0007669"/>
    <property type="project" value="InterPro"/>
</dbReference>
<evidence type="ECO:0000256" key="2">
    <source>
        <dbReference type="ARBA" id="ARBA00022741"/>
    </source>
</evidence>
<dbReference type="PANTHER" id="PTHR42781">
    <property type="entry name" value="SPERMIDINE/PUTRESCINE IMPORT ATP-BINDING PROTEIN POTA"/>
    <property type="match status" value="1"/>
</dbReference>
<keyword evidence="3 7" id="KW-0067">ATP-binding</keyword>
<dbReference type="GO" id="GO:0043190">
    <property type="term" value="C:ATP-binding cassette (ABC) transporter complex"/>
    <property type="evidence" value="ECO:0007669"/>
    <property type="project" value="InterPro"/>
</dbReference>
<feature type="non-terminal residue" evidence="7">
    <location>
        <position position="1"/>
    </location>
</feature>
<keyword evidence="1" id="KW-0813">Transport</keyword>
<evidence type="ECO:0000256" key="1">
    <source>
        <dbReference type="ARBA" id="ARBA00022448"/>
    </source>
</evidence>
<dbReference type="InterPro" id="IPR008995">
    <property type="entry name" value="Mo/tungstate-bd_C_term_dom"/>
</dbReference>
<dbReference type="AlphaFoldDB" id="A0AA35TA74"/>
<dbReference type="PROSITE" id="PS50893">
    <property type="entry name" value="ABC_TRANSPORTER_2"/>
    <property type="match status" value="1"/>
</dbReference>
<keyword evidence="2" id="KW-0547">Nucleotide-binding</keyword>
<dbReference type="Proteomes" id="UP001174909">
    <property type="component" value="Unassembled WGS sequence"/>
</dbReference>
<dbReference type="Gene3D" id="2.40.50.100">
    <property type="match status" value="1"/>
</dbReference>
<dbReference type="GO" id="GO:0005524">
    <property type="term" value="F:ATP binding"/>
    <property type="evidence" value="ECO:0007669"/>
    <property type="project" value="UniProtKB-KW"/>
</dbReference>
<dbReference type="InterPro" id="IPR013611">
    <property type="entry name" value="Transp-assoc_OB_typ2"/>
</dbReference>
<sequence>VSRLFGDTVALDSVSFSVRQGEFFSIIGPSGSGKTTTVRMIAGLETPTGGTVRLFGRDVTAVPPHRRGTPMVFQSYALFPHLNIRDNVAYGLRMRGVSKPERRNRADDLLALVGLEGLGGRRPEQLSGGQQQRVALARAIATEPRVVLLDEALGALDAALRIEMQVELKRLQKELACSFIHVTHDQSEAIAMADRILVLHRGRLEQIGAPAEVFARPKTRFVAGFVGQNNLMDATPTGVTDDGLHKIRTALGEFLAKGSDGHSIVSGEPATLIVRADALRRVTPPQTPNHFKGTIAGARYSGTTVTFLVKASDGTEYRMEEPESLSHDESHTGGDQLRIGDEVLVGWDTNHAYLMQRATTH</sequence>
<dbReference type="EMBL" id="CASHTH010003359">
    <property type="protein sequence ID" value="CAI8043833.1"/>
    <property type="molecule type" value="Genomic_DNA"/>
</dbReference>
<evidence type="ECO:0000256" key="3">
    <source>
        <dbReference type="ARBA" id="ARBA00022840"/>
    </source>
</evidence>
<accession>A0AA35TA74</accession>
<evidence type="ECO:0000256" key="4">
    <source>
        <dbReference type="ARBA" id="ARBA00023032"/>
    </source>
</evidence>
<dbReference type="Gene3D" id="3.40.50.300">
    <property type="entry name" value="P-loop containing nucleotide triphosphate hydrolases"/>
    <property type="match status" value="1"/>
</dbReference>
<dbReference type="SUPFAM" id="SSF52540">
    <property type="entry name" value="P-loop containing nucleoside triphosphate hydrolases"/>
    <property type="match status" value="1"/>
</dbReference>
<reference evidence="7" key="1">
    <citation type="submission" date="2023-03" db="EMBL/GenBank/DDBJ databases">
        <authorList>
            <person name="Steffen K."/>
            <person name="Cardenas P."/>
        </authorList>
    </citation>
    <scope>NUCLEOTIDE SEQUENCE</scope>
</reference>
<feature type="compositionally biased region" description="Basic and acidic residues" evidence="5">
    <location>
        <begin position="317"/>
        <end position="332"/>
    </location>
</feature>
<dbReference type="InterPro" id="IPR003439">
    <property type="entry name" value="ABC_transporter-like_ATP-bd"/>
</dbReference>
<dbReference type="InterPro" id="IPR050093">
    <property type="entry name" value="ABC_SmlMolc_Importer"/>
</dbReference>
<dbReference type="InterPro" id="IPR027417">
    <property type="entry name" value="P-loop_NTPase"/>
</dbReference>
<name>A0AA35TA74_GEOBA</name>
<feature type="region of interest" description="Disordered" evidence="5">
    <location>
        <begin position="317"/>
        <end position="336"/>
    </location>
</feature>
<organism evidence="7 8">
    <name type="scientific">Geodia barretti</name>
    <name type="common">Barrett's horny sponge</name>
    <dbReference type="NCBI Taxonomy" id="519541"/>
    <lineage>
        <taxon>Eukaryota</taxon>
        <taxon>Metazoa</taxon>
        <taxon>Porifera</taxon>
        <taxon>Demospongiae</taxon>
        <taxon>Heteroscleromorpha</taxon>
        <taxon>Tetractinellida</taxon>
        <taxon>Astrophorina</taxon>
        <taxon>Geodiidae</taxon>
        <taxon>Geodia</taxon>
    </lineage>
</organism>
<evidence type="ECO:0000259" key="6">
    <source>
        <dbReference type="PROSITE" id="PS50893"/>
    </source>
</evidence>
<dbReference type="PANTHER" id="PTHR42781:SF4">
    <property type="entry name" value="SPERMIDINE_PUTRESCINE IMPORT ATP-BINDING PROTEIN POTA"/>
    <property type="match status" value="1"/>
</dbReference>
<protein>
    <submittedName>
        <fullName evidence="7">Spermidine/putrescine import ATP-binding protein PotA</fullName>
    </submittedName>
</protein>
<keyword evidence="4" id="KW-0764">Sulfate transport</keyword>
<dbReference type="GO" id="GO:0016887">
    <property type="term" value="F:ATP hydrolysis activity"/>
    <property type="evidence" value="ECO:0007669"/>
    <property type="project" value="InterPro"/>
</dbReference>
<dbReference type="PROSITE" id="PS00211">
    <property type="entry name" value="ABC_TRANSPORTER_1"/>
    <property type="match status" value="1"/>
</dbReference>